<comment type="catalytic activity">
    <reaction evidence="1">
        <text>GDP-alpha-D-mannose + H2O = alpha-D-mannose 1-phosphate + GMP + 2 H(+)</text>
        <dbReference type="Rhea" id="RHEA:27978"/>
        <dbReference type="ChEBI" id="CHEBI:15377"/>
        <dbReference type="ChEBI" id="CHEBI:15378"/>
        <dbReference type="ChEBI" id="CHEBI:57527"/>
        <dbReference type="ChEBI" id="CHEBI:58115"/>
        <dbReference type="ChEBI" id="CHEBI:58409"/>
    </reaction>
</comment>
<dbReference type="Pfam" id="PF00293">
    <property type="entry name" value="NUDIX"/>
    <property type="match status" value="1"/>
</dbReference>
<evidence type="ECO:0000256" key="5">
    <source>
        <dbReference type="ARBA" id="ARBA00022801"/>
    </source>
</evidence>
<dbReference type="SUPFAM" id="SSF55811">
    <property type="entry name" value="Nudix"/>
    <property type="match status" value="1"/>
</dbReference>
<protein>
    <recommendedName>
        <fullName evidence="4">GDP-mannose pyrophosphatase</fullName>
    </recommendedName>
    <alternativeName>
        <fullName evidence="6">GDP-mannose hydrolase</fullName>
    </alternativeName>
    <alternativeName>
        <fullName evidence="7">GDPMK</fullName>
    </alternativeName>
</protein>
<evidence type="ECO:0000256" key="4">
    <source>
        <dbReference type="ARBA" id="ARBA00016377"/>
    </source>
</evidence>
<evidence type="ECO:0000256" key="6">
    <source>
        <dbReference type="ARBA" id="ARBA00032162"/>
    </source>
</evidence>
<dbReference type="GO" id="GO:0005829">
    <property type="term" value="C:cytosol"/>
    <property type="evidence" value="ECO:0007669"/>
    <property type="project" value="TreeGrafter"/>
</dbReference>
<comment type="cofactor">
    <cofactor evidence="2">
        <name>Mg(2+)</name>
        <dbReference type="ChEBI" id="CHEBI:18420"/>
    </cofactor>
</comment>
<feature type="domain" description="Nudix hydrolase" evidence="8">
    <location>
        <begin position="44"/>
        <end position="173"/>
    </location>
</feature>
<evidence type="ECO:0000259" key="8">
    <source>
        <dbReference type="PROSITE" id="PS51462"/>
    </source>
</evidence>
<dbReference type="GO" id="GO:0016787">
    <property type="term" value="F:hydrolase activity"/>
    <property type="evidence" value="ECO:0007669"/>
    <property type="project" value="UniProtKB-KW"/>
</dbReference>
<dbReference type="PANTHER" id="PTHR11839:SF18">
    <property type="entry name" value="NUDIX HYDROLASE DOMAIN-CONTAINING PROTEIN"/>
    <property type="match status" value="1"/>
</dbReference>
<dbReference type="InterPro" id="IPR000086">
    <property type="entry name" value="NUDIX_hydrolase_dom"/>
</dbReference>
<dbReference type="PANTHER" id="PTHR11839">
    <property type="entry name" value="UDP/ADP-SUGAR PYROPHOSPHATASE"/>
    <property type="match status" value="1"/>
</dbReference>
<reference evidence="9 10" key="1">
    <citation type="submission" date="2017-02" db="EMBL/GenBank/DDBJ databases">
        <authorList>
            <person name="Peterson S.W."/>
        </authorList>
    </citation>
    <scope>NUCLEOTIDE SEQUENCE [LARGE SCALE GENOMIC DNA]</scope>
    <source>
        <strain evidence="9 10">DSM 18108</strain>
    </source>
</reference>
<dbReference type="GO" id="GO:0006753">
    <property type="term" value="P:nucleoside phosphate metabolic process"/>
    <property type="evidence" value="ECO:0007669"/>
    <property type="project" value="TreeGrafter"/>
</dbReference>
<evidence type="ECO:0000256" key="2">
    <source>
        <dbReference type="ARBA" id="ARBA00001946"/>
    </source>
</evidence>
<proteinExistence type="inferred from homology"/>
<dbReference type="Gene3D" id="3.90.79.10">
    <property type="entry name" value="Nucleoside Triphosphate Pyrophosphohydrolase"/>
    <property type="match status" value="1"/>
</dbReference>
<sequence>MDTTKNPWTIHSREMRYDNNWISIWHHEGLNPAGSAGIYGVVHFKNLAVGVVALDDDMNIYLVGQYRFPLKQFCWEIPEGGAPLGKETALDTAKRELLEETGLVASHWEVITRMALSNSVSDEEGVVFLARGLEQREAEPEETEQLIVKKVPFEEAYRMVNDFEITDSLSVAAIQKVKLMGYEGLLNK</sequence>
<dbReference type="AlphaFoldDB" id="A0A1T5PD35"/>
<dbReference type="CDD" id="cd24161">
    <property type="entry name" value="NUDIX_ADPRase_Ndx2"/>
    <property type="match status" value="1"/>
</dbReference>
<gene>
    <name evidence="9" type="ORF">SAMN05660461_6258</name>
</gene>
<dbReference type="InterPro" id="IPR020084">
    <property type="entry name" value="NUDIX_hydrolase_CS"/>
</dbReference>
<evidence type="ECO:0000256" key="3">
    <source>
        <dbReference type="ARBA" id="ARBA00007275"/>
    </source>
</evidence>
<dbReference type="PROSITE" id="PS51462">
    <property type="entry name" value="NUDIX"/>
    <property type="match status" value="1"/>
</dbReference>
<comment type="similarity">
    <text evidence="3">Belongs to the Nudix hydrolase family. NudK subfamily.</text>
</comment>
<evidence type="ECO:0000313" key="10">
    <source>
        <dbReference type="Proteomes" id="UP000190166"/>
    </source>
</evidence>
<evidence type="ECO:0000256" key="1">
    <source>
        <dbReference type="ARBA" id="ARBA00000847"/>
    </source>
</evidence>
<dbReference type="InterPro" id="IPR015797">
    <property type="entry name" value="NUDIX_hydrolase-like_dom_sf"/>
</dbReference>
<keyword evidence="5" id="KW-0378">Hydrolase</keyword>
<evidence type="ECO:0000256" key="7">
    <source>
        <dbReference type="ARBA" id="ARBA00032272"/>
    </source>
</evidence>
<dbReference type="STRING" id="393003.SAMN05660461_6258"/>
<name>A0A1T5PD35_9BACT</name>
<evidence type="ECO:0000313" key="9">
    <source>
        <dbReference type="EMBL" id="SKD10349.1"/>
    </source>
</evidence>
<accession>A0A1T5PD35</accession>
<keyword evidence="10" id="KW-1185">Reference proteome</keyword>
<dbReference type="RefSeq" id="WP_079473487.1">
    <property type="nucleotide sequence ID" value="NZ_FUZZ01000006.1"/>
</dbReference>
<organism evidence="9 10">
    <name type="scientific">Chitinophaga ginsengisegetis</name>
    <dbReference type="NCBI Taxonomy" id="393003"/>
    <lineage>
        <taxon>Bacteria</taxon>
        <taxon>Pseudomonadati</taxon>
        <taxon>Bacteroidota</taxon>
        <taxon>Chitinophagia</taxon>
        <taxon>Chitinophagales</taxon>
        <taxon>Chitinophagaceae</taxon>
        <taxon>Chitinophaga</taxon>
    </lineage>
</organism>
<dbReference type="EMBL" id="FUZZ01000006">
    <property type="protein sequence ID" value="SKD10349.1"/>
    <property type="molecule type" value="Genomic_DNA"/>
</dbReference>
<dbReference type="Proteomes" id="UP000190166">
    <property type="component" value="Unassembled WGS sequence"/>
</dbReference>
<dbReference type="PROSITE" id="PS00893">
    <property type="entry name" value="NUDIX_BOX"/>
    <property type="match status" value="1"/>
</dbReference>
<dbReference type="GO" id="GO:0019693">
    <property type="term" value="P:ribose phosphate metabolic process"/>
    <property type="evidence" value="ECO:0007669"/>
    <property type="project" value="TreeGrafter"/>
</dbReference>